<gene>
    <name evidence="1" type="ORF">UFOVP447_236</name>
</gene>
<organism evidence="1">
    <name type="scientific">uncultured Caudovirales phage</name>
    <dbReference type="NCBI Taxonomy" id="2100421"/>
    <lineage>
        <taxon>Viruses</taxon>
        <taxon>Duplodnaviria</taxon>
        <taxon>Heunggongvirae</taxon>
        <taxon>Uroviricota</taxon>
        <taxon>Caudoviricetes</taxon>
        <taxon>Peduoviridae</taxon>
        <taxon>Maltschvirus</taxon>
        <taxon>Maltschvirus maltsch</taxon>
    </lineage>
</organism>
<sequence length="147" mass="16874">MMFVTIPKQGYHFSRGQIKVIEDKYGAKYMGYWCTKRLNDGWNERPVDVFYQPNPDTEKGHKHYFGMFVSQDNTVWITDATSAFEEPITGIICEDGEVIVSRYRHDYVTKGDRMIDGGRDYVRSSLHSSATVTVVDGEFVVEANVVE</sequence>
<protein>
    <submittedName>
        <fullName evidence="1">Uncharacterized protein</fullName>
    </submittedName>
</protein>
<accession>A0A6J5MF85</accession>
<dbReference type="EMBL" id="LR796423">
    <property type="protein sequence ID" value="CAB4143780.1"/>
    <property type="molecule type" value="Genomic_DNA"/>
</dbReference>
<reference evidence="1" key="1">
    <citation type="submission" date="2020-04" db="EMBL/GenBank/DDBJ databases">
        <authorList>
            <person name="Chiriac C."/>
            <person name="Salcher M."/>
            <person name="Ghai R."/>
            <person name="Kavagutti S V."/>
        </authorList>
    </citation>
    <scope>NUCLEOTIDE SEQUENCE</scope>
</reference>
<evidence type="ECO:0000313" key="1">
    <source>
        <dbReference type="EMBL" id="CAB4143780.1"/>
    </source>
</evidence>
<proteinExistence type="predicted"/>
<name>A0A6J5MF85_9CAUD</name>